<proteinExistence type="predicted"/>
<dbReference type="RefSeq" id="WP_041893364.1">
    <property type="nucleotide sequence ID" value="NZ_CP010817.1"/>
</dbReference>
<dbReference type="KEGG" id="mpw:MPR_2728"/>
<evidence type="ECO:0000313" key="3">
    <source>
        <dbReference type="Proteomes" id="UP000183496"/>
    </source>
</evidence>
<dbReference type="EMBL" id="FOFY01000005">
    <property type="protein sequence ID" value="SEQ71772.1"/>
    <property type="molecule type" value="Genomic_DNA"/>
</dbReference>
<keyword evidence="3" id="KW-1185">Reference proteome</keyword>
<sequence>MKVKKVVIGLLIFFVAVILAWFGYLSYLERSKQPSLLSGKEEIIEVMYVNWACDCADFIDTSFFVEGYEIDEKDCIFIEPSTGNLAIDSDSLYHKQFDYFIKLKGQYYIDKGVPTSYERKTAEPMMTADKARVFRYSSYEFVRKEK</sequence>
<keyword evidence="1" id="KW-0812">Transmembrane</keyword>
<accession>A0AAJ4W3A9</accession>
<comment type="caution">
    <text evidence="2">The sequence shown here is derived from an EMBL/GenBank/DDBJ whole genome shotgun (WGS) entry which is preliminary data.</text>
</comment>
<evidence type="ECO:0000313" key="2">
    <source>
        <dbReference type="EMBL" id="SEQ71772.1"/>
    </source>
</evidence>
<keyword evidence="1" id="KW-1133">Transmembrane helix</keyword>
<dbReference type="Proteomes" id="UP000183496">
    <property type="component" value="Unassembled WGS sequence"/>
</dbReference>
<gene>
    <name evidence="2" type="ORF">SAMN04488089_105141</name>
</gene>
<organism evidence="2 3">
    <name type="scientific">Myroides profundi</name>
    <dbReference type="NCBI Taxonomy" id="480520"/>
    <lineage>
        <taxon>Bacteria</taxon>
        <taxon>Pseudomonadati</taxon>
        <taxon>Bacteroidota</taxon>
        <taxon>Flavobacteriia</taxon>
        <taxon>Flavobacteriales</taxon>
        <taxon>Flavobacteriaceae</taxon>
        <taxon>Myroides</taxon>
    </lineage>
</organism>
<name>A0AAJ4W3A9_MYRPR</name>
<keyword evidence="1" id="KW-0472">Membrane</keyword>
<reference evidence="2 3" key="1">
    <citation type="submission" date="2016-10" db="EMBL/GenBank/DDBJ databases">
        <authorList>
            <person name="Varghese N."/>
            <person name="Submissions S."/>
        </authorList>
    </citation>
    <scope>NUCLEOTIDE SEQUENCE [LARGE SCALE GENOMIC DNA]</scope>
    <source>
        <strain evidence="3">DSM 19823 / KCTC 23066 / CCTCC M 208030 / D25</strain>
    </source>
</reference>
<protein>
    <submittedName>
        <fullName evidence="2">Uncharacterized protein</fullName>
    </submittedName>
</protein>
<feature type="transmembrane region" description="Helical" evidence="1">
    <location>
        <begin position="6"/>
        <end position="27"/>
    </location>
</feature>
<evidence type="ECO:0000256" key="1">
    <source>
        <dbReference type="SAM" id="Phobius"/>
    </source>
</evidence>
<dbReference type="AlphaFoldDB" id="A0AAJ4W3A9"/>